<feature type="region of interest" description="Disordered" evidence="1">
    <location>
        <begin position="37"/>
        <end position="56"/>
    </location>
</feature>
<name>A0A8T2XII3_POPDE</name>
<dbReference type="AlphaFoldDB" id="A0A8T2XII3"/>
<dbReference type="EMBL" id="JACEGQ020000011">
    <property type="protein sequence ID" value="KAH8493365.1"/>
    <property type="molecule type" value="Genomic_DNA"/>
</dbReference>
<comment type="caution">
    <text evidence="2">The sequence shown here is derived from an EMBL/GenBank/DDBJ whole genome shotgun (WGS) entry which is preliminary data.</text>
</comment>
<proteinExistence type="predicted"/>
<evidence type="ECO:0000256" key="1">
    <source>
        <dbReference type="SAM" id="MobiDB-lite"/>
    </source>
</evidence>
<sequence length="56" mass="5924">SRGGGPRRHQFATTDETKKICLGWDVARMGLGTPTCFPDGSERLPDGPGQIGIPKG</sequence>
<protein>
    <submittedName>
        <fullName evidence="2">Uncharacterized protein</fullName>
    </submittedName>
</protein>
<evidence type="ECO:0000313" key="3">
    <source>
        <dbReference type="Proteomes" id="UP000807159"/>
    </source>
</evidence>
<reference evidence="2" key="1">
    <citation type="journal article" date="2021" name="J. Hered.">
        <title>Genome Assembly of Salicaceae Populus deltoides (Eastern Cottonwood) I-69 Based on Nanopore Sequencing and Hi-C Technologies.</title>
        <authorList>
            <person name="Bai S."/>
            <person name="Wu H."/>
            <person name="Zhang J."/>
            <person name="Pan Z."/>
            <person name="Zhao W."/>
            <person name="Li Z."/>
            <person name="Tong C."/>
        </authorList>
    </citation>
    <scope>NUCLEOTIDE SEQUENCE</scope>
    <source>
        <tissue evidence="2">Leaf</tissue>
    </source>
</reference>
<organism evidence="2 3">
    <name type="scientific">Populus deltoides</name>
    <name type="common">Eastern poplar</name>
    <name type="synonym">Eastern cottonwood</name>
    <dbReference type="NCBI Taxonomy" id="3696"/>
    <lineage>
        <taxon>Eukaryota</taxon>
        <taxon>Viridiplantae</taxon>
        <taxon>Streptophyta</taxon>
        <taxon>Embryophyta</taxon>
        <taxon>Tracheophyta</taxon>
        <taxon>Spermatophyta</taxon>
        <taxon>Magnoliopsida</taxon>
        <taxon>eudicotyledons</taxon>
        <taxon>Gunneridae</taxon>
        <taxon>Pentapetalae</taxon>
        <taxon>rosids</taxon>
        <taxon>fabids</taxon>
        <taxon>Malpighiales</taxon>
        <taxon>Salicaceae</taxon>
        <taxon>Saliceae</taxon>
        <taxon>Populus</taxon>
    </lineage>
</organism>
<dbReference type="Proteomes" id="UP000807159">
    <property type="component" value="Chromosome 11"/>
</dbReference>
<gene>
    <name evidence="2" type="ORF">H0E87_020191</name>
</gene>
<feature type="non-terminal residue" evidence="2">
    <location>
        <position position="1"/>
    </location>
</feature>
<evidence type="ECO:0000313" key="2">
    <source>
        <dbReference type="EMBL" id="KAH8493365.1"/>
    </source>
</evidence>
<accession>A0A8T2XII3</accession>
<keyword evidence="3" id="KW-1185">Reference proteome</keyword>